<dbReference type="PANTHER" id="PTHR30203:SF32">
    <property type="entry name" value="CATION EFFLUX SYSTEM PROTEIN CUSC"/>
    <property type="match status" value="1"/>
</dbReference>
<dbReference type="InterPro" id="IPR010131">
    <property type="entry name" value="MdtP/NodT-like"/>
</dbReference>
<dbReference type="GO" id="GO:0015562">
    <property type="term" value="F:efflux transmembrane transporter activity"/>
    <property type="evidence" value="ECO:0007669"/>
    <property type="project" value="InterPro"/>
</dbReference>
<feature type="chain" id="PRO_5011818235" evidence="2">
    <location>
        <begin position="22"/>
        <end position="478"/>
    </location>
</feature>
<keyword evidence="2" id="KW-0732">Signal</keyword>
<name>A0A1M5WIZ9_9BURK</name>
<evidence type="ECO:0000313" key="3">
    <source>
        <dbReference type="EMBL" id="SHH87183.1"/>
    </source>
</evidence>
<dbReference type="OrthoDB" id="9770517at2"/>
<accession>A0A1M5WIZ9</accession>
<evidence type="ECO:0000256" key="2">
    <source>
        <dbReference type="RuleBase" id="RU362097"/>
    </source>
</evidence>
<dbReference type="Gene3D" id="1.20.1600.10">
    <property type="entry name" value="Outer membrane efflux proteins (OEP)"/>
    <property type="match status" value="1"/>
</dbReference>
<sequence length="478" mass="50991">MKSLSLAAMAAAMLLAGCASLAPDYERPALPVSGDWPSGPAYGQPASPQAPGAADIAWQQFIVDDKLRRLVAMALENNRDLRVAALNIDLARAQYRIQRADMFPSVGISGSAASQRLPADLSASGEAGASRQYSAGVGMSAYELDLFGRVRSLKDEALQRYLATQASRNTVQISLVAELAHAYLALGADQERLQLAARTLENRKKSYALTRRSHELGAASMLALRQAQTLVESARVDVAQFTSQIAQDRNALVLLAGGGIPEELLPASQSDDKVTLAQLGAGLPSEVLQRRPDVQQAERLLRAANANIGAARAAFFPRISLTASAGTTSSALSGLFAGGSGFWSFMPQLDLPIFEGGRNRANLEASEVERDIALAQYEKAIQSAFTEVADGLAQRGTLDEQLSAQVALVDAWADNHVLSEARFRSGVDSYLNVLDAQRSLYAAQQDLITLRLAKNSNHVTLYKALGGGWNDAPASQAR</sequence>
<keyword evidence="2" id="KW-0449">Lipoprotein</keyword>
<keyword evidence="2" id="KW-1134">Transmembrane beta strand</keyword>
<dbReference type="GO" id="GO:0005886">
    <property type="term" value="C:plasma membrane"/>
    <property type="evidence" value="ECO:0007669"/>
    <property type="project" value="UniProtKB-SubCell"/>
</dbReference>
<dbReference type="Pfam" id="PF02321">
    <property type="entry name" value="OEP"/>
    <property type="match status" value="2"/>
</dbReference>
<keyword evidence="2" id="KW-0472">Membrane</keyword>
<protein>
    <submittedName>
        <fullName evidence="3">Outer membrane protein, multidrug efflux system</fullName>
    </submittedName>
</protein>
<organism evidence="3 4">
    <name type="scientific">Pollutimonas bauzanensis</name>
    <dbReference type="NCBI Taxonomy" id="658167"/>
    <lineage>
        <taxon>Bacteria</taxon>
        <taxon>Pseudomonadati</taxon>
        <taxon>Pseudomonadota</taxon>
        <taxon>Betaproteobacteria</taxon>
        <taxon>Burkholderiales</taxon>
        <taxon>Alcaligenaceae</taxon>
        <taxon>Pollutimonas</taxon>
    </lineage>
</organism>
<dbReference type="STRING" id="658167.SAMN04488135_105262"/>
<dbReference type="RefSeq" id="WP_073103352.1">
    <property type="nucleotide sequence ID" value="NZ_FQXE01000005.1"/>
</dbReference>
<feature type="signal peptide" evidence="2">
    <location>
        <begin position="1"/>
        <end position="21"/>
    </location>
</feature>
<dbReference type="SUPFAM" id="SSF56954">
    <property type="entry name" value="Outer membrane efflux proteins (OEP)"/>
    <property type="match status" value="1"/>
</dbReference>
<evidence type="ECO:0000313" key="4">
    <source>
        <dbReference type="Proteomes" id="UP000184226"/>
    </source>
</evidence>
<evidence type="ECO:0000256" key="1">
    <source>
        <dbReference type="ARBA" id="ARBA00007613"/>
    </source>
</evidence>
<keyword evidence="2" id="KW-0812">Transmembrane</keyword>
<comment type="similarity">
    <text evidence="1 2">Belongs to the outer membrane factor (OMF) (TC 1.B.17) family.</text>
</comment>
<dbReference type="AlphaFoldDB" id="A0A1M5WIZ9"/>
<keyword evidence="4" id="KW-1185">Reference proteome</keyword>
<gene>
    <name evidence="3" type="ORF">SAMN04488135_105262</name>
</gene>
<dbReference type="NCBIfam" id="TIGR01845">
    <property type="entry name" value="outer_NodT"/>
    <property type="match status" value="1"/>
</dbReference>
<proteinExistence type="inferred from homology"/>
<dbReference type="PROSITE" id="PS51257">
    <property type="entry name" value="PROKAR_LIPOPROTEIN"/>
    <property type="match status" value="1"/>
</dbReference>
<dbReference type="Gene3D" id="2.20.200.10">
    <property type="entry name" value="Outer membrane efflux proteins (OEP)"/>
    <property type="match status" value="1"/>
</dbReference>
<comment type="subcellular location">
    <subcellularLocation>
        <location evidence="2">Cell membrane</location>
        <topology evidence="2">Lipid-anchor</topology>
    </subcellularLocation>
</comment>
<dbReference type="Proteomes" id="UP000184226">
    <property type="component" value="Unassembled WGS sequence"/>
</dbReference>
<keyword evidence="2" id="KW-0564">Palmitate</keyword>
<dbReference type="InterPro" id="IPR003423">
    <property type="entry name" value="OMP_efflux"/>
</dbReference>
<reference evidence="3 4" key="1">
    <citation type="submission" date="2016-11" db="EMBL/GenBank/DDBJ databases">
        <authorList>
            <person name="Jaros S."/>
            <person name="Januszkiewicz K."/>
            <person name="Wedrychowicz H."/>
        </authorList>
    </citation>
    <scope>NUCLEOTIDE SEQUENCE [LARGE SCALE GENOMIC DNA]</scope>
    <source>
        <strain evidence="3 4">CGMCC 1.10190</strain>
    </source>
</reference>
<dbReference type="PANTHER" id="PTHR30203">
    <property type="entry name" value="OUTER MEMBRANE CATION EFFLUX PROTEIN"/>
    <property type="match status" value="1"/>
</dbReference>
<dbReference type="EMBL" id="FQXE01000005">
    <property type="protein sequence ID" value="SHH87183.1"/>
    <property type="molecule type" value="Genomic_DNA"/>
</dbReference>